<name>A0A6J4UH46_9BACT</name>
<reference evidence="1" key="1">
    <citation type="submission" date="2020-02" db="EMBL/GenBank/DDBJ databases">
        <authorList>
            <person name="Meier V. D."/>
        </authorList>
    </citation>
    <scope>NUCLEOTIDE SEQUENCE</scope>
    <source>
        <strain evidence="1">AVDCRST_MAG70</strain>
    </source>
</reference>
<evidence type="ECO:0000313" key="1">
    <source>
        <dbReference type="EMBL" id="CAA9550606.1"/>
    </source>
</evidence>
<gene>
    <name evidence="1" type="ORF">AVDCRST_MAG70-892</name>
</gene>
<dbReference type="AlphaFoldDB" id="A0A6J4UH46"/>
<accession>A0A6J4UH46</accession>
<proteinExistence type="predicted"/>
<sequence length="32" mass="3684">RCTWTGRKVAGSWSGDFDHPHPRQQFTAIIID</sequence>
<organism evidence="1">
    <name type="scientific">uncultured Thermomicrobiales bacterium</name>
    <dbReference type="NCBI Taxonomy" id="1645740"/>
    <lineage>
        <taxon>Bacteria</taxon>
        <taxon>Pseudomonadati</taxon>
        <taxon>Thermomicrobiota</taxon>
        <taxon>Thermomicrobia</taxon>
        <taxon>Thermomicrobiales</taxon>
        <taxon>environmental samples</taxon>
    </lineage>
</organism>
<feature type="non-terminal residue" evidence="1">
    <location>
        <position position="1"/>
    </location>
</feature>
<protein>
    <submittedName>
        <fullName evidence="1">Uncharacterized protein</fullName>
    </submittedName>
</protein>
<dbReference type="EMBL" id="CADCWH010000137">
    <property type="protein sequence ID" value="CAA9550606.1"/>
    <property type="molecule type" value="Genomic_DNA"/>
</dbReference>